<proteinExistence type="predicted"/>
<reference evidence="1 2" key="1">
    <citation type="journal article" date="2016" name="Mol. Biol. Evol.">
        <title>Comparative Genomics of Early-Diverging Mushroom-Forming Fungi Provides Insights into the Origins of Lignocellulose Decay Capabilities.</title>
        <authorList>
            <person name="Nagy L.G."/>
            <person name="Riley R."/>
            <person name="Tritt A."/>
            <person name="Adam C."/>
            <person name="Daum C."/>
            <person name="Floudas D."/>
            <person name="Sun H."/>
            <person name="Yadav J.S."/>
            <person name="Pangilinan J."/>
            <person name="Larsson K.H."/>
            <person name="Matsuura K."/>
            <person name="Barry K."/>
            <person name="Labutti K."/>
            <person name="Kuo R."/>
            <person name="Ohm R.A."/>
            <person name="Bhattacharya S.S."/>
            <person name="Shirouzu T."/>
            <person name="Yoshinaga Y."/>
            <person name="Martin F.M."/>
            <person name="Grigoriev I.V."/>
            <person name="Hibbett D.S."/>
        </authorList>
    </citation>
    <scope>NUCLEOTIDE SEQUENCE [LARGE SCALE GENOMIC DNA]</scope>
    <source>
        <strain evidence="1 2">HHB14362 ss-1</strain>
    </source>
</reference>
<gene>
    <name evidence="1" type="ORF">NEOLEDRAFT_985977</name>
</gene>
<organism evidence="1 2">
    <name type="scientific">Neolentinus lepideus HHB14362 ss-1</name>
    <dbReference type="NCBI Taxonomy" id="1314782"/>
    <lineage>
        <taxon>Eukaryota</taxon>
        <taxon>Fungi</taxon>
        <taxon>Dikarya</taxon>
        <taxon>Basidiomycota</taxon>
        <taxon>Agaricomycotina</taxon>
        <taxon>Agaricomycetes</taxon>
        <taxon>Gloeophyllales</taxon>
        <taxon>Gloeophyllaceae</taxon>
        <taxon>Neolentinus</taxon>
    </lineage>
</organism>
<dbReference type="Gene3D" id="3.80.10.10">
    <property type="entry name" value="Ribonuclease Inhibitor"/>
    <property type="match status" value="1"/>
</dbReference>
<protein>
    <recommendedName>
        <fullName evidence="3">F-box domain-containing protein</fullName>
    </recommendedName>
</protein>
<evidence type="ECO:0000313" key="1">
    <source>
        <dbReference type="EMBL" id="KZT19185.1"/>
    </source>
</evidence>
<keyword evidence="2" id="KW-1185">Reference proteome</keyword>
<dbReference type="OrthoDB" id="2767786at2759"/>
<dbReference type="InParanoid" id="A0A165N4Z9"/>
<dbReference type="Proteomes" id="UP000076761">
    <property type="component" value="Unassembled WGS sequence"/>
</dbReference>
<dbReference type="AlphaFoldDB" id="A0A165N4Z9"/>
<evidence type="ECO:0000313" key="2">
    <source>
        <dbReference type="Proteomes" id="UP000076761"/>
    </source>
</evidence>
<name>A0A165N4Z9_9AGAM</name>
<dbReference type="EMBL" id="KV425647">
    <property type="protein sequence ID" value="KZT19185.1"/>
    <property type="molecule type" value="Genomic_DNA"/>
</dbReference>
<accession>A0A165N4Z9</accession>
<evidence type="ECO:0008006" key="3">
    <source>
        <dbReference type="Google" id="ProtNLM"/>
    </source>
</evidence>
<sequence length="444" mass="49811">MTTTKAADVDMSNYRPPKLFIRDAPEHIIGDIASYVVEGVKTQEDEPAPARKWFPILGVCRKWRNAIQRHAEVWAEVVIGSIESLQIFLARSRNRPLTIKGTLASADSTSDVTKLDMIMDHAARLRSLRLTDISRAVWERLEWATIYSQTPNLEELEVRRESLGIEHTDVLSRRFISDKFLRLWFSGFHYDDLRSLLLPSLPQLTSLTLVNVESSPTISQVMDILRETVVLESLTLGVQMARSPNTRQAVHLPVLTSLVVYTFCGPTEIEIFWTLDAPSLGCPCFKIIPYGNLNHKFEAAGEIVAYINGRTPIKGWTLVTQEPGTSYCMLTPDASGTTHEMQSGGIRFWFDGFGIEQEQIVVHMLRTYLLRRTTAVTHLTVDNARGDTTDELVAWVSLFLSMPGITSLEISGEHSTAFADGMFVPDAPGTIRHPLFPVLRDVAL</sequence>
<dbReference type="InterPro" id="IPR032675">
    <property type="entry name" value="LRR_dom_sf"/>
</dbReference>